<dbReference type="RefSeq" id="WP_212695812.1">
    <property type="nucleotide sequence ID" value="NZ_CP058649.1"/>
</dbReference>
<keyword evidence="3" id="KW-1185">Reference proteome</keyword>
<organism evidence="2 3">
    <name type="scientific">Vallitalea pronyensis</name>
    <dbReference type="NCBI Taxonomy" id="1348613"/>
    <lineage>
        <taxon>Bacteria</taxon>
        <taxon>Bacillati</taxon>
        <taxon>Bacillota</taxon>
        <taxon>Clostridia</taxon>
        <taxon>Lachnospirales</taxon>
        <taxon>Vallitaleaceae</taxon>
        <taxon>Vallitalea</taxon>
    </lineage>
</organism>
<dbReference type="Proteomes" id="UP000683246">
    <property type="component" value="Chromosome"/>
</dbReference>
<gene>
    <name evidence="2" type="ORF">HZI73_23680</name>
</gene>
<evidence type="ECO:0000313" key="2">
    <source>
        <dbReference type="EMBL" id="QUI25112.1"/>
    </source>
</evidence>
<accession>A0A8J8MND6</accession>
<reference evidence="2" key="1">
    <citation type="submission" date="2020-07" db="EMBL/GenBank/DDBJ databases">
        <title>Vallitalea pronyensis genome.</title>
        <authorList>
            <person name="Postec A."/>
        </authorList>
    </citation>
    <scope>NUCLEOTIDE SEQUENCE</scope>
    <source>
        <strain evidence="2">FatNI3</strain>
    </source>
</reference>
<dbReference type="AlphaFoldDB" id="A0A8J8MND6"/>
<name>A0A8J8MND6_9FIRM</name>
<evidence type="ECO:0000313" key="3">
    <source>
        <dbReference type="Proteomes" id="UP000683246"/>
    </source>
</evidence>
<dbReference type="KEGG" id="vpy:HZI73_23680"/>
<sequence>MIYIASLAAFGKKTFGDKIFQTKTSKIIEQLVLNPKVSGMDSVILGPKDLANATTRSHLAKALDDKHPDVLVIYLYTNDKEAELLNNKQVTAKKIEKRINLQSFKETATEIYEHMALTKKGDIQKPKVKTTCNDTLEEVSSVESVPLETLEAKPSEPLVEEPTQVSEEPVERENSQPQRPVTEYIQPEQSSPSKMTEERIKACIQFSDWDLFKRLMTKDTIVSDLMLQNNDYAMTINMLSKLDQDIVAIFKDDQKTVEERFSAIKEIGIKRSNYRVKQNSIISEKIASILTTITVSAETMIHQRLHDITSALNQYDASDKRLYRQNKETLEALIDQRMTLQFELHELSKNLITIYQSMDATVNQIIGSFDSSLPSDNTYVNEIYKTSAQIFTPINAPKLAAKLMSDLQKNRISLSALENLIQEVVSKVFYLCEMDESIITHQSKLIKLLESQNVEDVVIVDTILKNTLRLYIGPSDVGTRATTITWAGILSRRQNTLLIDLSGHAKFKDYGIGSITLEHFLEHAIQEHFVCVEGHLLRASELEPIIIQLKKRLHYYPYINIILDTSQADLIKELANHALSITYISDCTNRSNALVKQSHEHITLHNIAKKIVLIDPTIDEMLILRDLSMDPLITKLIMLPYLSKIKSCVIKAQPPYLDPEIRTIFEEAFR</sequence>
<feature type="region of interest" description="Disordered" evidence="1">
    <location>
        <begin position="143"/>
        <end position="196"/>
    </location>
</feature>
<proteinExistence type="predicted"/>
<dbReference type="EMBL" id="CP058649">
    <property type="protein sequence ID" value="QUI25112.1"/>
    <property type="molecule type" value="Genomic_DNA"/>
</dbReference>
<evidence type="ECO:0000256" key="1">
    <source>
        <dbReference type="SAM" id="MobiDB-lite"/>
    </source>
</evidence>
<protein>
    <submittedName>
        <fullName evidence="2">Uncharacterized protein</fullName>
    </submittedName>
</protein>